<dbReference type="Pfam" id="PF04738">
    <property type="entry name" value="Lant_dehydr_N"/>
    <property type="match status" value="1"/>
</dbReference>
<dbReference type="InterPro" id="IPR006827">
    <property type="entry name" value="Lant_deHydtase_N"/>
</dbReference>
<protein>
    <submittedName>
        <fullName evidence="2">Lantibiotic dehydratase</fullName>
    </submittedName>
</protein>
<sequence length="872" mass="100065">MINEAKYSPLIQKTAPEMPQAPEADIYERRYQTLPTHLTGMVHDEWALWRNVVVRGAGFPIAWILELAASSCAELADRLRYLEVEVMQASEMASYHIRARQIATNDEQEQRMLSQVLKALKKGRLETIPKLVELEHVRTLRKKLQVCQQEFAQAYELATQQNSHALRQIAEDKQFREAIIWQNRIALHASIAALLRHDPAQRGAEQRRREALVANYIQRYCTKNESIGFFGPLGWASFSSDVDTIAFQPGKALLASRDVYFEGWAIDSLAEVIATDTSVLPYCKPRLLPHVLLEGALLIVPFARPVKLTSRQALILQYCNGKRAAKDIARRVLEESDGQITNEADVYTVLTHLRSMKRITWTLEVPTEGTPRSHPEQRLRAVLAGIEDQQLRQEKLVLLDTLVQARDVVRQAAGDADTLDTAFGHLEETFTALTHKESHRASGRIYAGRTLVYEDCRRDIEMKLGPQFVQALEQPLALLLQSARWFTYETATRYRKAFCQAFADLKAETGKDRINFANFWLWAQPLLFDESAERPIDGVIKDFQERWLYILATLPYERRASYTSKELRPFVQEVFTAPGPGWKDACYHSPDILVRATSTDAISQDDYELILGELHIATNTQQHQAFIEQYPDPDRLISFVVSDIPEPRIVPILSQQRFPATRMRPAFNAAKDIRLVYSADVVPDQSAQVLAISELEITQQGETLVAETKDGQCFDIIEVFAEFLSRIVYKEFNLLPTGRYMPRMTVDRMVIMRETWSFHPTELSFTHEKDAGKRFMLVNSWAQAHHIPRFVFLKVASEFKPTFIDMTSPVYVEAFVKLVRYNQENGQENDLLHLSEMLPEPDQTWLTDNKDHHYSCELRMVAVDMIKNVVIR</sequence>
<dbReference type="OrthoDB" id="145323at2"/>
<gene>
    <name evidence="2" type="ORF">KDA_67890</name>
</gene>
<dbReference type="RefSeq" id="WP_126631286.1">
    <property type="nucleotide sequence ID" value="NZ_BIFT01000002.1"/>
</dbReference>
<reference evidence="3" key="1">
    <citation type="submission" date="2018-12" db="EMBL/GenBank/DDBJ databases">
        <title>Tengunoibacter tsumagoiensis gen. nov., sp. nov., Dictyobacter kobayashii sp. nov., D. alpinus sp. nov., and D. joshuensis sp. nov. and description of Dictyobacteraceae fam. nov. within the order Ktedonobacterales isolated from Tengu-no-mugimeshi.</title>
        <authorList>
            <person name="Wang C.M."/>
            <person name="Zheng Y."/>
            <person name="Sakai Y."/>
            <person name="Toyoda A."/>
            <person name="Minakuchi Y."/>
            <person name="Abe K."/>
            <person name="Yokota A."/>
            <person name="Yabe S."/>
        </authorList>
    </citation>
    <scope>NUCLEOTIDE SEQUENCE [LARGE SCALE GENOMIC DNA]</scope>
    <source>
        <strain evidence="3">Uno16</strain>
    </source>
</reference>
<proteinExistence type="predicted"/>
<evidence type="ECO:0000313" key="2">
    <source>
        <dbReference type="EMBL" id="GCE31305.1"/>
    </source>
</evidence>
<accession>A0A402BIW3</accession>
<dbReference type="EMBL" id="BIFT01000002">
    <property type="protein sequence ID" value="GCE31305.1"/>
    <property type="molecule type" value="Genomic_DNA"/>
</dbReference>
<dbReference type="Proteomes" id="UP000287171">
    <property type="component" value="Unassembled WGS sequence"/>
</dbReference>
<feature type="domain" description="Lantibiotic dehydratase N-terminal" evidence="1">
    <location>
        <begin position="171"/>
        <end position="502"/>
    </location>
</feature>
<dbReference type="AlphaFoldDB" id="A0A402BIW3"/>
<keyword evidence="3" id="KW-1185">Reference proteome</keyword>
<comment type="caution">
    <text evidence="2">The sequence shown here is derived from an EMBL/GenBank/DDBJ whole genome shotgun (WGS) entry which is preliminary data.</text>
</comment>
<name>A0A402BIW3_9CHLR</name>
<organism evidence="2 3">
    <name type="scientific">Dictyobacter alpinus</name>
    <dbReference type="NCBI Taxonomy" id="2014873"/>
    <lineage>
        <taxon>Bacteria</taxon>
        <taxon>Bacillati</taxon>
        <taxon>Chloroflexota</taxon>
        <taxon>Ktedonobacteria</taxon>
        <taxon>Ktedonobacterales</taxon>
        <taxon>Dictyobacteraceae</taxon>
        <taxon>Dictyobacter</taxon>
    </lineage>
</organism>
<evidence type="ECO:0000313" key="3">
    <source>
        <dbReference type="Proteomes" id="UP000287171"/>
    </source>
</evidence>
<evidence type="ECO:0000259" key="1">
    <source>
        <dbReference type="Pfam" id="PF04738"/>
    </source>
</evidence>